<dbReference type="RefSeq" id="WP_061996410.1">
    <property type="nucleotide sequence ID" value="NZ_JAAGPU010000005.1"/>
</dbReference>
<reference evidence="2 3" key="1">
    <citation type="submission" date="2020-02" db="EMBL/GenBank/DDBJ databases">
        <title>Genome assembly of a novel Clostridium senegalense strain.</title>
        <authorList>
            <person name="Gupta T.B."/>
            <person name="Jauregui R."/>
            <person name="Maclean P."/>
            <person name="Nawarathana A."/>
            <person name="Brightwell G."/>
        </authorList>
    </citation>
    <scope>NUCLEOTIDE SEQUENCE [LARGE SCALE GENOMIC DNA]</scope>
    <source>
        <strain evidence="2 3">AGRFS4</strain>
    </source>
</reference>
<feature type="transmembrane region" description="Helical" evidence="1">
    <location>
        <begin position="6"/>
        <end position="25"/>
    </location>
</feature>
<keyword evidence="1" id="KW-1133">Transmembrane helix</keyword>
<accession>A0A6M0GZR0</accession>
<dbReference type="Proteomes" id="UP000481872">
    <property type="component" value="Unassembled WGS sequence"/>
</dbReference>
<comment type="caution">
    <text evidence="2">The sequence shown here is derived from an EMBL/GenBank/DDBJ whole genome shotgun (WGS) entry which is preliminary data.</text>
</comment>
<name>A0A6M0GZR0_9CLOT</name>
<keyword evidence="1" id="KW-0472">Membrane</keyword>
<dbReference type="InterPro" id="IPR010540">
    <property type="entry name" value="CmpB_TMEM229"/>
</dbReference>
<feature type="transmembrane region" description="Helical" evidence="1">
    <location>
        <begin position="37"/>
        <end position="57"/>
    </location>
</feature>
<gene>
    <name evidence="2" type="ORF">G3M99_04340</name>
</gene>
<feature type="transmembrane region" description="Helical" evidence="1">
    <location>
        <begin position="140"/>
        <end position="162"/>
    </location>
</feature>
<keyword evidence="1" id="KW-0812">Transmembrane</keyword>
<dbReference type="AlphaFoldDB" id="A0A6M0GZR0"/>
<evidence type="ECO:0000313" key="3">
    <source>
        <dbReference type="Proteomes" id="UP000481872"/>
    </source>
</evidence>
<keyword evidence="3" id="KW-1185">Reference proteome</keyword>
<feature type="transmembrane region" description="Helical" evidence="1">
    <location>
        <begin position="63"/>
        <end position="87"/>
    </location>
</feature>
<dbReference type="Pfam" id="PF06541">
    <property type="entry name" value="ABC_trans_CmpB"/>
    <property type="match status" value="1"/>
</dbReference>
<sequence length="172" mass="20524">MDLLIFMVFNFVIYSFLGWIVENVYSLITIKSLKKDGFLNGPFKPMYGFAAAILVFLNEYMEFNLLIMIMLAFVIPTAVEYLTGYMLKEWFNKSYWDYSKLKYNLDGIISFKFSLYWIALSFFTMYCIQPLLEKIFEKNFIFWSVFIPIIITCITIDFLFTLKSIEKREVLK</sequence>
<protein>
    <submittedName>
        <fullName evidence="2">Putative ABC transporter permease</fullName>
    </submittedName>
</protein>
<dbReference type="EMBL" id="JAAGPU010000005">
    <property type="protein sequence ID" value="NEU04096.1"/>
    <property type="molecule type" value="Genomic_DNA"/>
</dbReference>
<proteinExistence type="predicted"/>
<organism evidence="2 3">
    <name type="scientific">Clostridium senegalense</name>
    <dbReference type="NCBI Taxonomy" id="1465809"/>
    <lineage>
        <taxon>Bacteria</taxon>
        <taxon>Bacillati</taxon>
        <taxon>Bacillota</taxon>
        <taxon>Clostridia</taxon>
        <taxon>Eubacteriales</taxon>
        <taxon>Clostridiaceae</taxon>
        <taxon>Clostridium</taxon>
    </lineage>
</organism>
<evidence type="ECO:0000313" key="2">
    <source>
        <dbReference type="EMBL" id="NEU04096.1"/>
    </source>
</evidence>
<feature type="transmembrane region" description="Helical" evidence="1">
    <location>
        <begin position="108"/>
        <end position="128"/>
    </location>
</feature>
<evidence type="ECO:0000256" key="1">
    <source>
        <dbReference type="SAM" id="Phobius"/>
    </source>
</evidence>